<evidence type="ECO:0000313" key="11">
    <source>
        <dbReference type="Proteomes" id="UP000494163"/>
    </source>
</evidence>
<dbReference type="Proteomes" id="UP000494163">
    <property type="component" value="Chromosome 2R"/>
</dbReference>
<dbReference type="PANTHER" id="PTHR12266">
    <property type="entry name" value="NA+/CA2+ K+ INDEPENDENT EXCHANGER"/>
    <property type="match status" value="1"/>
</dbReference>
<feature type="domain" description="Sodium/calcium exchanger membrane region" evidence="9">
    <location>
        <begin position="438"/>
        <end position="584"/>
    </location>
</feature>
<evidence type="ECO:0000256" key="3">
    <source>
        <dbReference type="ARBA" id="ARBA00022449"/>
    </source>
</evidence>
<dbReference type="InterPro" id="IPR004837">
    <property type="entry name" value="NaCa_Exmemb"/>
</dbReference>
<keyword evidence="3" id="KW-0050">Antiport</keyword>
<feature type="transmembrane region" description="Helical" evidence="8">
    <location>
        <begin position="204"/>
        <end position="224"/>
    </location>
</feature>
<feature type="transmembrane region" description="Helical" evidence="8">
    <location>
        <begin position="400"/>
        <end position="419"/>
    </location>
</feature>
<feature type="domain" description="Sodium/calcium exchanger membrane region" evidence="9">
    <location>
        <begin position="79"/>
        <end position="218"/>
    </location>
</feature>
<evidence type="ECO:0000256" key="5">
    <source>
        <dbReference type="ARBA" id="ARBA00022692"/>
    </source>
</evidence>
<dbReference type="GO" id="GO:0016020">
    <property type="term" value="C:membrane"/>
    <property type="evidence" value="ECO:0007669"/>
    <property type="project" value="UniProtKB-SubCell"/>
</dbReference>
<evidence type="ECO:0000256" key="8">
    <source>
        <dbReference type="SAM" id="Phobius"/>
    </source>
</evidence>
<keyword evidence="6 8" id="KW-1133">Transmembrane helix</keyword>
<dbReference type="OrthoDB" id="407410at2759"/>
<keyword evidence="7 8" id="KW-0472">Membrane</keyword>
<evidence type="ECO:0000256" key="4">
    <source>
        <dbReference type="ARBA" id="ARBA00022568"/>
    </source>
</evidence>
<dbReference type="AlphaFoldDB" id="A0A0M4EKL8"/>
<comment type="subcellular location">
    <subcellularLocation>
        <location evidence="1">Membrane</location>
        <topology evidence="1">Multi-pass membrane protein</topology>
    </subcellularLocation>
</comment>
<dbReference type="InterPro" id="IPR051359">
    <property type="entry name" value="CaCA_antiporter"/>
</dbReference>
<feature type="transmembrane region" description="Helical" evidence="8">
    <location>
        <begin position="568"/>
        <end position="586"/>
    </location>
</feature>
<feature type="transmembrane region" description="Helical" evidence="8">
    <location>
        <begin position="331"/>
        <end position="349"/>
    </location>
</feature>
<keyword evidence="5 8" id="KW-0812">Transmembrane</keyword>
<feature type="transmembrane region" description="Helical" evidence="8">
    <location>
        <begin position="498"/>
        <end position="521"/>
    </location>
</feature>
<dbReference type="GO" id="GO:0005432">
    <property type="term" value="F:calcium:sodium antiporter activity"/>
    <property type="evidence" value="ECO:0007669"/>
    <property type="project" value="TreeGrafter"/>
</dbReference>
<feature type="transmembrane region" description="Helical" evidence="8">
    <location>
        <begin position="361"/>
        <end position="379"/>
    </location>
</feature>
<organism evidence="10 11">
    <name type="scientific">Drosophila busckii</name>
    <name type="common">Fruit fly</name>
    <dbReference type="NCBI Taxonomy" id="30019"/>
    <lineage>
        <taxon>Eukaryota</taxon>
        <taxon>Metazoa</taxon>
        <taxon>Ecdysozoa</taxon>
        <taxon>Arthropoda</taxon>
        <taxon>Hexapoda</taxon>
        <taxon>Insecta</taxon>
        <taxon>Pterygota</taxon>
        <taxon>Neoptera</taxon>
        <taxon>Endopterygota</taxon>
        <taxon>Diptera</taxon>
        <taxon>Brachycera</taxon>
        <taxon>Muscomorpha</taxon>
        <taxon>Ephydroidea</taxon>
        <taxon>Drosophilidae</taxon>
        <taxon>Drosophila</taxon>
    </lineage>
</organism>
<evidence type="ECO:0000259" key="9">
    <source>
        <dbReference type="Pfam" id="PF01699"/>
    </source>
</evidence>
<dbReference type="EMBL" id="CP012524">
    <property type="protein sequence ID" value="ALC41955.1"/>
    <property type="molecule type" value="Genomic_DNA"/>
</dbReference>
<dbReference type="Gene3D" id="1.20.1420.30">
    <property type="entry name" value="NCX, central ion-binding region"/>
    <property type="match status" value="2"/>
</dbReference>
<evidence type="ECO:0000256" key="6">
    <source>
        <dbReference type="ARBA" id="ARBA00022989"/>
    </source>
</evidence>
<gene>
    <name evidence="10" type="ORF">Dbus_chr2Rg1534</name>
</gene>
<evidence type="ECO:0000313" key="10">
    <source>
        <dbReference type="EMBL" id="ALC41955.1"/>
    </source>
</evidence>
<dbReference type="GO" id="GO:0006874">
    <property type="term" value="P:intracellular calcium ion homeostasis"/>
    <property type="evidence" value="ECO:0007669"/>
    <property type="project" value="TreeGrafter"/>
</dbReference>
<feature type="transmembrane region" description="Helical" evidence="8">
    <location>
        <begin position="533"/>
        <end position="556"/>
    </location>
</feature>
<dbReference type="InterPro" id="IPR044880">
    <property type="entry name" value="NCX_ion-bd_dom_sf"/>
</dbReference>
<keyword evidence="4" id="KW-0106">Calcium</keyword>
<feature type="transmembrane region" description="Helical" evidence="8">
    <location>
        <begin position="146"/>
        <end position="164"/>
    </location>
</feature>
<keyword evidence="4" id="KW-0109">Calcium transport</keyword>
<keyword evidence="4" id="KW-0406">Ion transport</keyword>
<reference evidence="10 11" key="1">
    <citation type="submission" date="2015-08" db="EMBL/GenBank/DDBJ databases">
        <title>Ancestral chromatin configuration constrains chromatin evolution on differentiating sex chromosomes in Drosophila.</title>
        <authorList>
            <person name="Zhou Q."/>
            <person name="Bachtrog D."/>
        </authorList>
    </citation>
    <scope>NUCLEOTIDE SEQUENCE [LARGE SCALE GENOMIC DNA]</scope>
    <source>
        <tissue evidence="10">Whole larvae</tissue>
    </source>
</reference>
<dbReference type="PANTHER" id="PTHR12266:SF0">
    <property type="entry name" value="MITOCHONDRIAL SODIUM_CALCIUM EXCHANGER PROTEIN"/>
    <property type="match status" value="1"/>
</dbReference>
<proteinExistence type="predicted"/>
<evidence type="ECO:0000256" key="1">
    <source>
        <dbReference type="ARBA" id="ARBA00004141"/>
    </source>
</evidence>
<dbReference type="OMA" id="YNIHEAF"/>
<sequence length="606" mass="69091">MEAEQNVTKNDMDEEFNEFSKKINCFVVVKLPYHERCDFFHNSTCLAKESNIWPYMHFIACHFQCRNQFEELVIMALLALVMFGLLVCVNHVVDKYYTPGLQRCAKLMHLSEHLAGVTILSIGNALPEMLSGLVEDSTEQPVLANYYSRALFISLCSSGIISLISPFRMNIQGTTRDTLFFMFGVLSVDYLLQTDGDLEVVECYCLIFIYFSYMLVNVVDWVLMRRYMKSIWNKLELLSDKGATRESEKLRKIYENLALDAEMGSSNRNRQLGRHQSSLLTHRQHVPSIVRRQVCCDMRHGGNRNLFKDFFASLTPIKGAEWRDAQMVTRFYYIARAPVVVLTALFIPLVDYDIDRRGWSKLLNCLQIIITPAVTVIILKSMLYNPDYTEFWYFNVMTDYIYGVYTMVFTTPLALLVFINSRTDTAPCFHYLFSIMNLTASVITIFVCSEEINHILHVIGATMKVPLDYMQVTISAIASGLGDVVANSAQANAGYERMAYAACIGGPFITVVLGTSCICINSSVRGIHLNRNALIGEYGLSSFFFLCMGLFTTLLWSSTLNWHTRRSIGVFSLLVYALFLITTFLIKRGIMHSFTPDSKVTDTYMD</sequence>
<keyword evidence="2" id="KW-0813">Transport</keyword>
<dbReference type="Pfam" id="PF01699">
    <property type="entry name" value="Na_Ca_ex"/>
    <property type="match status" value="2"/>
</dbReference>
<accession>A0A0M4EKL8</accession>
<feature type="transmembrane region" description="Helical" evidence="8">
    <location>
        <begin position="431"/>
        <end position="448"/>
    </location>
</feature>
<evidence type="ECO:0000256" key="7">
    <source>
        <dbReference type="ARBA" id="ARBA00023136"/>
    </source>
</evidence>
<name>A0A0M4EKL8_DROBS</name>
<evidence type="ECO:0000256" key="2">
    <source>
        <dbReference type="ARBA" id="ARBA00022448"/>
    </source>
</evidence>
<protein>
    <submittedName>
        <fullName evidence="10">Maker86</fullName>
    </submittedName>
</protein>
<keyword evidence="11" id="KW-1185">Reference proteome</keyword>
<feature type="transmembrane region" description="Helical" evidence="8">
    <location>
        <begin position="72"/>
        <end position="93"/>
    </location>
</feature>